<dbReference type="PANTHER" id="PTHR31627:SF42">
    <property type="entry name" value="G_PROTEIN_RECEP_F1_2 DOMAIN-CONTAINING PROTEIN-RELATED"/>
    <property type="match status" value="1"/>
</dbReference>
<dbReference type="InterPro" id="IPR019426">
    <property type="entry name" value="7TM_GPCR_serpentine_rcpt_Srv"/>
</dbReference>
<organism evidence="2 3">
    <name type="scientific">Pristionchus mayeri</name>
    <dbReference type="NCBI Taxonomy" id="1317129"/>
    <lineage>
        <taxon>Eukaryota</taxon>
        <taxon>Metazoa</taxon>
        <taxon>Ecdysozoa</taxon>
        <taxon>Nematoda</taxon>
        <taxon>Chromadorea</taxon>
        <taxon>Rhabditida</taxon>
        <taxon>Rhabditina</taxon>
        <taxon>Diplogasteromorpha</taxon>
        <taxon>Diplogasteroidea</taxon>
        <taxon>Neodiplogasteridae</taxon>
        <taxon>Pristionchus</taxon>
    </lineage>
</organism>
<proteinExistence type="predicted"/>
<evidence type="ECO:0000256" key="1">
    <source>
        <dbReference type="SAM" id="Phobius"/>
    </source>
</evidence>
<feature type="non-terminal residue" evidence="2">
    <location>
        <position position="1"/>
    </location>
</feature>
<keyword evidence="3" id="KW-1185">Reference proteome</keyword>
<dbReference type="PANTHER" id="PTHR31627">
    <property type="entry name" value="SERPENTINE RECEPTOR CLASS GAMMA-RELATED"/>
    <property type="match status" value="1"/>
</dbReference>
<feature type="transmembrane region" description="Helical" evidence="1">
    <location>
        <begin position="39"/>
        <end position="59"/>
    </location>
</feature>
<dbReference type="EMBL" id="BTRK01000004">
    <property type="protein sequence ID" value="GMR46327.1"/>
    <property type="molecule type" value="Genomic_DNA"/>
</dbReference>
<dbReference type="Pfam" id="PF10323">
    <property type="entry name" value="7TM_GPCR_Srv"/>
    <property type="match status" value="1"/>
</dbReference>
<evidence type="ECO:0000313" key="2">
    <source>
        <dbReference type="EMBL" id="GMR46327.1"/>
    </source>
</evidence>
<accession>A0AAN5CKZ9</accession>
<keyword evidence="1" id="KW-0812">Transmembrane</keyword>
<keyword evidence="1" id="KW-1133">Transmembrane helix</keyword>
<name>A0AAN5CKZ9_9BILA</name>
<dbReference type="Proteomes" id="UP001328107">
    <property type="component" value="Unassembled WGS sequence"/>
</dbReference>
<dbReference type="AlphaFoldDB" id="A0AAN5CKZ9"/>
<evidence type="ECO:0000313" key="3">
    <source>
        <dbReference type="Proteomes" id="UP001328107"/>
    </source>
</evidence>
<reference evidence="3" key="1">
    <citation type="submission" date="2022-10" db="EMBL/GenBank/DDBJ databases">
        <title>Genome assembly of Pristionchus species.</title>
        <authorList>
            <person name="Yoshida K."/>
            <person name="Sommer R.J."/>
        </authorList>
    </citation>
    <scope>NUCLEOTIDE SEQUENCE [LARGE SCALE GENOMIC DNA]</scope>
    <source>
        <strain evidence="3">RS5460</strain>
    </source>
</reference>
<keyword evidence="1" id="KW-0472">Membrane</keyword>
<feature type="transmembrane region" description="Helical" evidence="1">
    <location>
        <begin position="6"/>
        <end position="27"/>
    </location>
</feature>
<gene>
    <name evidence="2" type="ORF">PMAYCL1PPCAC_16522</name>
</gene>
<protein>
    <recommendedName>
        <fullName evidence="4">G protein-coupled receptor</fullName>
    </recommendedName>
</protein>
<evidence type="ECO:0008006" key="4">
    <source>
        <dbReference type="Google" id="ProtNLM"/>
    </source>
</evidence>
<dbReference type="InterPro" id="IPR051119">
    <property type="entry name" value="Nematode_SR-like"/>
</dbReference>
<comment type="caution">
    <text evidence="2">The sequence shown here is derived from an EMBL/GenBank/DDBJ whole genome shotgun (WGS) entry which is preliminary data.</text>
</comment>
<feature type="non-terminal residue" evidence="2">
    <location>
        <position position="116"/>
    </location>
</feature>
<feature type="transmembrane region" description="Helical" evidence="1">
    <location>
        <begin position="86"/>
        <end position="104"/>
    </location>
</feature>
<sequence length="116" mass="13439">IRIWFWIPVGIVLVPSTILHVRLLLIVRALQRRGQCKSLFFRIFFVQSVLELGLIYLYLAGQLVVKDQPQGGDFLMSTNGGYFGKFYYYGTVYFFLHVQVWGVVIQSFNRLVLVCA</sequence>